<organism evidence="2 3">
    <name type="scientific">Mycena pura</name>
    <dbReference type="NCBI Taxonomy" id="153505"/>
    <lineage>
        <taxon>Eukaryota</taxon>
        <taxon>Fungi</taxon>
        <taxon>Dikarya</taxon>
        <taxon>Basidiomycota</taxon>
        <taxon>Agaricomycotina</taxon>
        <taxon>Agaricomycetes</taxon>
        <taxon>Agaricomycetidae</taxon>
        <taxon>Agaricales</taxon>
        <taxon>Marasmiineae</taxon>
        <taxon>Mycenaceae</taxon>
        <taxon>Mycena</taxon>
    </lineage>
</organism>
<reference evidence="2" key="1">
    <citation type="submission" date="2023-03" db="EMBL/GenBank/DDBJ databases">
        <title>Massive genome expansion in bonnet fungi (Mycena s.s.) driven by repeated elements and novel gene families across ecological guilds.</title>
        <authorList>
            <consortium name="Lawrence Berkeley National Laboratory"/>
            <person name="Harder C.B."/>
            <person name="Miyauchi S."/>
            <person name="Viragh M."/>
            <person name="Kuo A."/>
            <person name="Thoen E."/>
            <person name="Andreopoulos B."/>
            <person name="Lu D."/>
            <person name="Skrede I."/>
            <person name="Drula E."/>
            <person name="Henrissat B."/>
            <person name="Morin E."/>
            <person name="Kohler A."/>
            <person name="Barry K."/>
            <person name="LaButti K."/>
            <person name="Morin E."/>
            <person name="Salamov A."/>
            <person name="Lipzen A."/>
            <person name="Mereny Z."/>
            <person name="Hegedus B."/>
            <person name="Baldrian P."/>
            <person name="Stursova M."/>
            <person name="Weitz H."/>
            <person name="Taylor A."/>
            <person name="Grigoriev I.V."/>
            <person name="Nagy L.G."/>
            <person name="Martin F."/>
            <person name="Kauserud H."/>
        </authorList>
    </citation>
    <scope>NUCLEOTIDE SEQUENCE</scope>
    <source>
        <strain evidence="2">9144</strain>
    </source>
</reference>
<evidence type="ECO:0000313" key="2">
    <source>
        <dbReference type="EMBL" id="KAJ7215609.1"/>
    </source>
</evidence>
<sequence>MWEGDWVAGPSSCASGGQAMSIGGNSLLPSAWMSYDFTGTAIFVSIATNNAEFGITLDTDEVLYIGDADAQEPSNCTFGWQRTGLSAGTHNLFIDPLGAKLDLNSDDINPPWYFELQNFVITQPDLATTSDNIHPVPTTAPKPTTVPGPSTAPVPSTVPDQGPGSGPSGFGSLSAAYKNSVSWLFTAVMIFLAVHLL</sequence>
<comment type="caution">
    <text evidence="2">The sequence shown here is derived from an EMBL/GenBank/DDBJ whole genome shotgun (WGS) entry which is preliminary data.</text>
</comment>
<dbReference type="EMBL" id="JARJCW010000017">
    <property type="protein sequence ID" value="KAJ7215609.1"/>
    <property type="molecule type" value="Genomic_DNA"/>
</dbReference>
<evidence type="ECO:0000256" key="1">
    <source>
        <dbReference type="SAM" id="MobiDB-lite"/>
    </source>
</evidence>
<proteinExistence type="predicted"/>
<dbReference type="AlphaFoldDB" id="A0AAD6VTP0"/>
<gene>
    <name evidence="2" type="ORF">GGX14DRAFT_443175</name>
</gene>
<evidence type="ECO:0000313" key="3">
    <source>
        <dbReference type="Proteomes" id="UP001219525"/>
    </source>
</evidence>
<accession>A0AAD6VTP0</accession>
<protein>
    <submittedName>
        <fullName evidence="2">Uncharacterized protein</fullName>
    </submittedName>
</protein>
<dbReference type="Proteomes" id="UP001219525">
    <property type="component" value="Unassembled WGS sequence"/>
</dbReference>
<feature type="region of interest" description="Disordered" evidence="1">
    <location>
        <begin position="134"/>
        <end position="166"/>
    </location>
</feature>
<keyword evidence="3" id="KW-1185">Reference proteome</keyword>
<feature type="compositionally biased region" description="Pro residues" evidence="1">
    <location>
        <begin position="138"/>
        <end position="152"/>
    </location>
</feature>
<name>A0AAD6VTP0_9AGAR</name>